<dbReference type="EMBL" id="CACTIH010007435">
    <property type="protein sequence ID" value="CAA3013401.1"/>
    <property type="molecule type" value="Genomic_DNA"/>
</dbReference>
<protein>
    <submittedName>
        <fullName evidence="1">Uncharacterized protein</fullName>
    </submittedName>
</protein>
<evidence type="ECO:0000313" key="1">
    <source>
        <dbReference type="EMBL" id="CAA3013401.1"/>
    </source>
</evidence>
<reference evidence="1 2" key="1">
    <citation type="submission" date="2019-12" db="EMBL/GenBank/DDBJ databases">
        <authorList>
            <person name="Alioto T."/>
            <person name="Alioto T."/>
            <person name="Gomez Garrido J."/>
        </authorList>
    </citation>
    <scope>NUCLEOTIDE SEQUENCE [LARGE SCALE GENOMIC DNA]</scope>
</reference>
<proteinExistence type="predicted"/>
<keyword evidence="2" id="KW-1185">Reference proteome</keyword>
<sequence>MGRKGSSNVRRATSSKRLLSIYYRSNTTSSNHRLSICCKSNGLGALEIRFGYCFCVGVGVDGAGGGVAVVVVDGWYCKGHHGDSNDGVVPGNAPSQVAMVLWLWCWWESLGGGDSDGVVFLDLLMAVVFVGGVGGGSGDGNGGFVVENGCSLVVVMVKWRWF</sequence>
<dbReference type="Proteomes" id="UP000594638">
    <property type="component" value="Unassembled WGS sequence"/>
</dbReference>
<gene>
    <name evidence="1" type="ORF">OLEA9_A038229</name>
</gene>
<organism evidence="1 2">
    <name type="scientific">Olea europaea subsp. europaea</name>
    <dbReference type="NCBI Taxonomy" id="158383"/>
    <lineage>
        <taxon>Eukaryota</taxon>
        <taxon>Viridiplantae</taxon>
        <taxon>Streptophyta</taxon>
        <taxon>Embryophyta</taxon>
        <taxon>Tracheophyta</taxon>
        <taxon>Spermatophyta</taxon>
        <taxon>Magnoliopsida</taxon>
        <taxon>eudicotyledons</taxon>
        <taxon>Gunneridae</taxon>
        <taxon>Pentapetalae</taxon>
        <taxon>asterids</taxon>
        <taxon>lamiids</taxon>
        <taxon>Lamiales</taxon>
        <taxon>Oleaceae</taxon>
        <taxon>Oleeae</taxon>
        <taxon>Olea</taxon>
    </lineage>
</organism>
<comment type="caution">
    <text evidence="1">The sequence shown here is derived from an EMBL/GenBank/DDBJ whole genome shotgun (WGS) entry which is preliminary data.</text>
</comment>
<dbReference type="AlphaFoldDB" id="A0A8S0U623"/>
<dbReference type="Gramene" id="OE9A038229T1">
    <property type="protein sequence ID" value="OE9A038229C1"/>
    <property type="gene ID" value="OE9A038229"/>
</dbReference>
<accession>A0A8S0U623</accession>
<evidence type="ECO:0000313" key="2">
    <source>
        <dbReference type="Proteomes" id="UP000594638"/>
    </source>
</evidence>
<name>A0A8S0U623_OLEEU</name>